<proteinExistence type="predicted"/>
<dbReference type="Gene3D" id="3.40.50.150">
    <property type="entry name" value="Vaccinia Virus protein VP39"/>
    <property type="match status" value="1"/>
</dbReference>
<evidence type="ECO:0000259" key="1">
    <source>
        <dbReference type="Pfam" id="PF08242"/>
    </source>
</evidence>
<keyword evidence="2" id="KW-0808">Transferase</keyword>
<name>A0ABW5CDV3_9PROT</name>
<comment type="caution">
    <text evidence="2">The sequence shown here is derived from an EMBL/GenBank/DDBJ whole genome shotgun (WGS) entry which is preliminary data.</text>
</comment>
<gene>
    <name evidence="2" type="ORF">ACFSNB_14810</name>
</gene>
<accession>A0ABW5CDV3</accession>
<protein>
    <submittedName>
        <fullName evidence="2">Class I SAM-dependent methyltransferase</fullName>
        <ecNumber evidence="2">2.1.-.-</ecNumber>
    </submittedName>
</protein>
<sequence length="376" mass="39028">MAATAHRAGLTALAERGAGAETIAALPDRLWRVEAISLDAIRALLADSGALPPGGPAHAPQEILAILGTAPRHAWLVRRWLAALGRRGLIAPDRDGRLGWSGPPPPKSEGAAALPEAYRALGFPPAMAVAHGAALERLAALVRDEVTLQRILFGDGDVLTALAAYQDNLFTAYLNAAAAALVATRADSGRPRLLELGGGAGLTTAATVRALGGQAAAYRFTDISRLFTSAAARRFAQVPELSCAPLDIDTDFGSQGVPPASAEIVLAGNVLHNAADIGATLRRIRQTLVPGGWLIFTESTEETDAILTAMQFLLSPPAGAPPPGGRDRRPDGHVFLDAADWTDELDAAALSPVLELPEPASPLAAAGQRLFLAQAR</sequence>
<keyword evidence="2" id="KW-0489">Methyltransferase</keyword>
<dbReference type="InterPro" id="IPR029063">
    <property type="entry name" value="SAM-dependent_MTases_sf"/>
</dbReference>
<dbReference type="Pfam" id="PF08242">
    <property type="entry name" value="Methyltransf_12"/>
    <property type="match status" value="1"/>
</dbReference>
<evidence type="ECO:0000313" key="3">
    <source>
        <dbReference type="Proteomes" id="UP001597296"/>
    </source>
</evidence>
<organism evidence="2 3">
    <name type="scientific">Phaeospirillum tilakii</name>
    <dbReference type="NCBI Taxonomy" id="741673"/>
    <lineage>
        <taxon>Bacteria</taxon>
        <taxon>Pseudomonadati</taxon>
        <taxon>Pseudomonadota</taxon>
        <taxon>Alphaproteobacteria</taxon>
        <taxon>Rhodospirillales</taxon>
        <taxon>Rhodospirillaceae</taxon>
        <taxon>Phaeospirillum</taxon>
    </lineage>
</organism>
<dbReference type="EC" id="2.1.-.-" evidence="2"/>
<dbReference type="EMBL" id="JBHUIY010000035">
    <property type="protein sequence ID" value="MFD2235081.1"/>
    <property type="molecule type" value="Genomic_DNA"/>
</dbReference>
<dbReference type="Proteomes" id="UP001597296">
    <property type="component" value="Unassembled WGS sequence"/>
</dbReference>
<dbReference type="GO" id="GO:0032259">
    <property type="term" value="P:methylation"/>
    <property type="evidence" value="ECO:0007669"/>
    <property type="project" value="UniProtKB-KW"/>
</dbReference>
<keyword evidence="3" id="KW-1185">Reference proteome</keyword>
<dbReference type="InterPro" id="IPR013217">
    <property type="entry name" value="Methyltransf_12"/>
</dbReference>
<reference evidence="3" key="1">
    <citation type="journal article" date="2019" name="Int. J. Syst. Evol. Microbiol.">
        <title>The Global Catalogue of Microorganisms (GCM) 10K type strain sequencing project: providing services to taxonomists for standard genome sequencing and annotation.</title>
        <authorList>
            <consortium name="The Broad Institute Genomics Platform"/>
            <consortium name="The Broad Institute Genome Sequencing Center for Infectious Disease"/>
            <person name="Wu L."/>
            <person name="Ma J."/>
        </authorList>
    </citation>
    <scope>NUCLEOTIDE SEQUENCE [LARGE SCALE GENOMIC DNA]</scope>
    <source>
        <strain evidence="3">KCTC 15012</strain>
    </source>
</reference>
<feature type="domain" description="Methyltransferase type 12" evidence="1">
    <location>
        <begin position="194"/>
        <end position="294"/>
    </location>
</feature>
<dbReference type="GO" id="GO:0008168">
    <property type="term" value="F:methyltransferase activity"/>
    <property type="evidence" value="ECO:0007669"/>
    <property type="project" value="UniProtKB-KW"/>
</dbReference>
<dbReference type="SUPFAM" id="SSF53335">
    <property type="entry name" value="S-adenosyl-L-methionine-dependent methyltransferases"/>
    <property type="match status" value="1"/>
</dbReference>
<dbReference type="RefSeq" id="WP_377317925.1">
    <property type="nucleotide sequence ID" value="NZ_JBHUIY010000035.1"/>
</dbReference>
<evidence type="ECO:0000313" key="2">
    <source>
        <dbReference type="EMBL" id="MFD2235081.1"/>
    </source>
</evidence>